<dbReference type="FunFam" id="1.10.8.60:FF:000001">
    <property type="entry name" value="ATP-dependent zinc metalloprotease FtsH"/>
    <property type="match status" value="1"/>
</dbReference>
<comment type="cofactor">
    <cofactor evidence="1">
        <name>Zn(2+)</name>
        <dbReference type="ChEBI" id="CHEBI:29105"/>
    </cofactor>
</comment>
<keyword evidence="7" id="KW-0862">Zinc</keyword>
<dbReference type="AlphaFoldDB" id="A0A841TX48"/>
<dbReference type="InterPro" id="IPR041569">
    <property type="entry name" value="AAA_lid_3"/>
</dbReference>
<dbReference type="PANTHER" id="PTHR23076:SF97">
    <property type="entry name" value="ATP-DEPENDENT ZINC METALLOPROTEASE YME1L1"/>
    <property type="match status" value="1"/>
</dbReference>
<evidence type="ECO:0000256" key="6">
    <source>
        <dbReference type="ARBA" id="ARBA00022801"/>
    </source>
</evidence>
<evidence type="ECO:0000256" key="3">
    <source>
        <dbReference type="ARBA" id="ARBA00022670"/>
    </source>
</evidence>
<keyword evidence="3" id="KW-0645">Protease</keyword>
<proteinExistence type="inferred from homology"/>
<dbReference type="Proteomes" id="UP000553776">
    <property type="component" value="Unassembled WGS sequence"/>
</dbReference>
<dbReference type="InterPro" id="IPR037219">
    <property type="entry name" value="Peptidase_M41-like"/>
</dbReference>
<dbReference type="GO" id="GO:0016887">
    <property type="term" value="F:ATP hydrolysis activity"/>
    <property type="evidence" value="ECO:0007669"/>
    <property type="project" value="InterPro"/>
</dbReference>
<dbReference type="GO" id="GO:0004222">
    <property type="term" value="F:metalloendopeptidase activity"/>
    <property type="evidence" value="ECO:0007669"/>
    <property type="project" value="InterPro"/>
</dbReference>
<keyword evidence="15" id="KW-1185">Reference proteome</keyword>
<evidence type="ECO:0000256" key="12">
    <source>
        <dbReference type="SAM" id="Phobius"/>
    </source>
</evidence>
<keyword evidence="12" id="KW-0812">Transmembrane</keyword>
<accession>A0A841TX48</accession>
<dbReference type="EMBL" id="JACJVR010000005">
    <property type="protein sequence ID" value="MBB6690214.1"/>
    <property type="molecule type" value="Genomic_DNA"/>
</dbReference>
<dbReference type="SMART" id="SM00382">
    <property type="entry name" value="AAA"/>
    <property type="match status" value="1"/>
</dbReference>
<dbReference type="InterPro" id="IPR000642">
    <property type="entry name" value="Peptidase_M41"/>
</dbReference>
<dbReference type="RefSeq" id="WP_185134241.1">
    <property type="nucleotide sequence ID" value="NZ_JACJVR010000005.1"/>
</dbReference>
<keyword evidence="10" id="KW-0175">Coiled coil</keyword>
<keyword evidence="12" id="KW-1133">Transmembrane helix</keyword>
<dbReference type="InterPro" id="IPR027417">
    <property type="entry name" value="P-loop_NTPase"/>
</dbReference>
<keyword evidence="12" id="KW-0472">Membrane</keyword>
<evidence type="ECO:0000313" key="15">
    <source>
        <dbReference type="Proteomes" id="UP000553776"/>
    </source>
</evidence>
<evidence type="ECO:0000256" key="7">
    <source>
        <dbReference type="ARBA" id="ARBA00022833"/>
    </source>
</evidence>
<keyword evidence="9" id="KW-0482">Metalloprotease</keyword>
<dbReference type="PROSITE" id="PS00674">
    <property type="entry name" value="AAA"/>
    <property type="match status" value="1"/>
</dbReference>
<evidence type="ECO:0000256" key="1">
    <source>
        <dbReference type="ARBA" id="ARBA00001947"/>
    </source>
</evidence>
<keyword evidence="8 11" id="KW-0067">ATP-binding</keyword>
<dbReference type="Pfam" id="PF17862">
    <property type="entry name" value="AAA_lid_3"/>
    <property type="match status" value="1"/>
</dbReference>
<dbReference type="GO" id="GO:0006508">
    <property type="term" value="P:proteolysis"/>
    <property type="evidence" value="ECO:0007669"/>
    <property type="project" value="UniProtKB-KW"/>
</dbReference>
<comment type="similarity">
    <text evidence="2">In the C-terminal section; belongs to the peptidase M41 family.</text>
</comment>
<dbReference type="InterPro" id="IPR003959">
    <property type="entry name" value="ATPase_AAA_core"/>
</dbReference>
<evidence type="ECO:0000256" key="8">
    <source>
        <dbReference type="ARBA" id="ARBA00022840"/>
    </source>
</evidence>
<evidence type="ECO:0000256" key="11">
    <source>
        <dbReference type="RuleBase" id="RU003651"/>
    </source>
</evidence>
<dbReference type="Pfam" id="PF01434">
    <property type="entry name" value="Peptidase_M41"/>
    <property type="match status" value="1"/>
</dbReference>
<dbReference type="InterPro" id="IPR003593">
    <property type="entry name" value="AAA+_ATPase"/>
</dbReference>
<dbReference type="Pfam" id="PF00004">
    <property type="entry name" value="AAA"/>
    <property type="match status" value="1"/>
</dbReference>
<dbReference type="GO" id="GO:0005524">
    <property type="term" value="F:ATP binding"/>
    <property type="evidence" value="ECO:0007669"/>
    <property type="project" value="UniProtKB-KW"/>
</dbReference>
<name>A0A841TX48_9BACL</name>
<comment type="similarity">
    <text evidence="11">Belongs to the AAA ATPase family.</text>
</comment>
<sequence>MRKLGQYGKEIAIGFVPVLLVFLIFAGVPALPLLMGVCLTAGLLLLARARGGLAVGAAAKKAPARSPQYLTFEDIGGQEQAKRELTEALEFLVQRDKLSKLGIRPLKGILLTGPPGTGKTLLAKAAAQHTNSVFAAASGSEFVEMYVGVGAGRIRDLFQQARRQAIKEKKDCAIIFIDEIDGIGGKRDGGQHREYDQTLNQLLTEMDGIQGDEHPRVLLIAATNRKELLDSALLRPGRFDRHIQVDLPDKTGREHILELHARNKPLAEDVSLAKIADETFGFSGAQLESVMNEAAIYAMREENETISAANLAQAIDKVMMGERMDRETTREERERVAIHELGHAIMAETVRPGSVAQVSLTPRGQALGYVRHHPSQDRYLYTKTFLEEQIMVALGGAVAEELNYGGRSTGSRGDFDQATNIVRSIIESGMSDLGIVHPEALTAEQWSKENARILNDLTERTRELLGRRLDTFQRLLAVLVQEETLSGERLREELNRTAA</sequence>
<keyword evidence="6" id="KW-0378">Hydrolase</keyword>
<dbReference type="GO" id="GO:0046872">
    <property type="term" value="F:metal ion binding"/>
    <property type="evidence" value="ECO:0007669"/>
    <property type="project" value="UniProtKB-KW"/>
</dbReference>
<comment type="caution">
    <text evidence="14">The sequence shown here is derived from an EMBL/GenBank/DDBJ whole genome shotgun (WGS) entry which is preliminary data.</text>
</comment>
<keyword evidence="4" id="KW-0479">Metal-binding</keyword>
<organism evidence="14 15">
    <name type="scientific">Cohnella xylanilytica</name>
    <dbReference type="NCBI Taxonomy" id="557555"/>
    <lineage>
        <taxon>Bacteria</taxon>
        <taxon>Bacillati</taxon>
        <taxon>Bacillota</taxon>
        <taxon>Bacilli</taxon>
        <taxon>Bacillales</taxon>
        <taxon>Paenibacillaceae</taxon>
        <taxon>Cohnella</taxon>
    </lineage>
</organism>
<dbReference type="Gene3D" id="3.40.50.300">
    <property type="entry name" value="P-loop containing nucleotide triphosphate hydrolases"/>
    <property type="match status" value="1"/>
</dbReference>
<evidence type="ECO:0000256" key="10">
    <source>
        <dbReference type="ARBA" id="ARBA00023054"/>
    </source>
</evidence>
<evidence type="ECO:0000256" key="2">
    <source>
        <dbReference type="ARBA" id="ARBA00010044"/>
    </source>
</evidence>
<dbReference type="SUPFAM" id="SSF52540">
    <property type="entry name" value="P-loop containing nucleoside triphosphate hydrolases"/>
    <property type="match status" value="1"/>
</dbReference>
<dbReference type="PANTHER" id="PTHR23076">
    <property type="entry name" value="METALLOPROTEASE M41 FTSH"/>
    <property type="match status" value="1"/>
</dbReference>
<protein>
    <submittedName>
        <fullName evidence="14">AAA family ATPase</fullName>
    </submittedName>
</protein>
<feature type="transmembrane region" description="Helical" evidence="12">
    <location>
        <begin position="12"/>
        <end position="45"/>
    </location>
</feature>
<gene>
    <name evidence="14" type="ORF">H7B90_02260</name>
</gene>
<dbReference type="SUPFAM" id="SSF140990">
    <property type="entry name" value="FtsH protease domain-like"/>
    <property type="match status" value="1"/>
</dbReference>
<dbReference type="InterPro" id="IPR003960">
    <property type="entry name" value="ATPase_AAA_CS"/>
</dbReference>
<evidence type="ECO:0000313" key="14">
    <source>
        <dbReference type="EMBL" id="MBB6690214.1"/>
    </source>
</evidence>
<dbReference type="Gene3D" id="1.10.8.60">
    <property type="match status" value="1"/>
</dbReference>
<dbReference type="Gene3D" id="1.20.58.760">
    <property type="entry name" value="Peptidase M41"/>
    <property type="match status" value="1"/>
</dbReference>
<evidence type="ECO:0000256" key="9">
    <source>
        <dbReference type="ARBA" id="ARBA00023049"/>
    </source>
</evidence>
<reference evidence="14 15" key="1">
    <citation type="submission" date="2020-08" db="EMBL/GenBank/DDBJ databases">
        <title>Cohnella phylogeny.</title>
        <authorList>
            <person name="Dunlap C."/>
        </authorList>
    </citation>
    <scope>NUCLEOTIDE SEQUENCE [LARGE SCALE GENOMIC DNA]</scope>
    <source>
        <strain evidence="14 15">DSM 25239</strain>
    </source>
</reference>
<dbReference type="FunFam" id="3.40.50.300:FF:001025">
    <property type="entry name" value="ATPase family, AAA domain-containing 2B"/>
    <property type="match status" value="1"/>
</dbReference>
<evidence type="ECO:0000259" key="13">
    <source>
        <dbReference type="SMART" id="SM00382"/>
    </source>
</evidence>
<dbReference type="GO" id="GO:0004176">
    <property type="term" value="F:ATP-dependent peptidase activity"/>
    <property type="evidence" value="ECO:0007669"/>
    <property type="project" value="InterPro"/>
</dbReference>
<evidence type="ECO:0000256" key="4">
    <source>
        <dbReference type="ARBA" id="ARBA00022723"/>
    </source>
</evidence>
<keyword evidence="5 11" id="KW-0547">Nucleotide-binding</keyword>
<evidence type="ECO:0000256" key="5">
    <source>
        <dbReference type="ARBA" id="ARBA00022741"/>
    </source>
</evidence>
<feature type="domain" description="AAA+ ATPase" evidence="13">
    <location>
        <begin position="105"/>
        <end position="249"/>
    </location>
</feature>